<dbReference type="GO" id="GO:0006457">
    <property type="term" value="P:protein folding"/>
    <property type="evidence" value="ECO:0007669"/>
    <property type="project" value="InterPro"/>
</dbReference>
<feature type="region of interest" description="Disordered" evidence="2">
    <location>
        <begin position="1"/>
        <end position="43"/>
    </location>
</feature>
<dbReference type="GO" id="GO:0051087">
    <property type="term" value="F:protein-folding chaperone binding"/>
    <property type="evidence" value="ECO:0007669"/>
    <property type="project" value="InterPro"/>
</dbReference>
<gene>
    <name evidence="3" type="primary">grpE</name>
    <name evidence="3" type="ORF">DW252_01880</name>
</gene>
<evidence type="ECO:0000313" key="3">
    <source>
        <dbReference type="EMBL" id="RHG62313.1"/>
    </source>
</evidence>
<sequence length="214" mass="25117">MEEEVIITEECVEENPEENQEETNAIQKTEDTEQEKNEPDEENELLQEINAKVDHLTQLFTKKIQHTAHEEKIVDQMHAELQKYKDDMYSQLVRPILLDMIEVRDSILRMSNVYAEKPEEEQSIPLRVFRDYSYDIQDILEKNNISIYFSEEGDEFNPIKQRALKKVKTPVEELHGKIAESMSSGYEYLGKPISPEKVSVYVYEKPSDVEGEKE</sequence>
<proteinExistence type="predicted"/>
<dbReference type="AlphaFoldDB" id="A0A414UFR0"/>
<dbReference type="EMBL" id="QRIM01000002">
    <property type="protein sequence ID" value="RHG62313.1"/>
    <property type="molecule type" value="Genomic_DNA"/>
</dbReference>
<protein>
    <submittedName>
        <fullName evidence="3">Nucleotide exchange factor GrpE</fullName>
    </submittedName>
</protein>
<evidence type="ECO:0000256" key="1">
    <source>
        <dbReference type="ARBA" id="ARBA00023186"/>
    </source>
</evidence>
<reference evidence="3 4" key="1">
    <citation type="submission" date="2018-08" db="EMBL/GenBank/DDBJ databases">
        <title>A genome reference for cultivated species of the human gut microbiota.</title>
        <authorList>
            <person name="Zou Y."/>
            <person name="Xue W."/>
            <person name="Luo G."/>
        </authorList>
    </citation>
    <scope>NUCLEOTIDE SEQUENCE [LARGE SCALE GENOMIC DNA]</scope>
    <source>
        <strain evidence="3 4">AM22-12LB</strain>
    </source>
</reference>
<dbReference type="RefSeq" id="WP_118217359.1">
    <property type="nucleotide sequence ID" value="NZ_QRIM01000002.1"/>
</dbReference>
<dbReference type="Proteomes" id="UP000286595">
    <property type="component" value="Unassembled WGS sequence"/>
</dbReference>
<feature type="compositionally biased region" description="Basic and acidic residues" evidence="2">
    <location>
        <begin position="28"/>
        <end position="37"/>
    </location>
</feature>
<accession>A0A414UFR0</accession>
<evidence type="ECO:0000256" key="2">
    <source>
        <dbReference type="SAM" id="MobiDB-lite"/>
    </source>
</evidence>
<dbReference type="Pfam" id="PF01025">
    <property type="entry name" value="GrpE"/>
    <property type="match status" value="1"/>
</dbReference>
<dbReference type="InterPro" id="IPR009012">
    <property type="entry name" value="GrpE_head"/>
</dbReference>
<organism evidence="3 4">
    <name type="scientific">Coprococcus comes</name>
    <dbReference type="NCBI Taxonomy" id="410072"/>
    <lineage>
        <taxon>Bacteria</taxon>
        <taxon>Bacillati</taxon>
        <taxon>Bacillota</taxon>
        <taxon>Clostridia</taxon>
        <taxon>Lachnospirales</taxon>
        <taxon>Lachnospiraceae</taxon>
        <taxon>Coprococcus</taxon>
    </lineage>
</organism>
<keyword evidence="1" id="KW-0143">Chaperone</keyword>
<name>A0A414UFR0_9FIRM</name>
<comment type="caution">
    <text evidence="3">The sequence shown here is derived from an EMBL/GenBank/DDBJ whole genome shotgun (WGS) entry which is preliminary data.</text>
</comment>
<evidence type="ECO:0000313" key="4">
    <source>
        <dbReference type="Proteomes" id="UP000286595"/>
    </source>
</evidence>
<dbReference type="Gene3D" id="2.30.22.10">
    <property type="entry name" value="Head domain of nucleotide exchange factor GrpE"/>
    <property type="match status" value="1"/>
</dbReference>
<dbReference type="InterPro" id="IPR000740">
    <property type="entry name" value="GrpE"/>
</dbReference>
<dbReference type="GO" id="GO:0042803">
    <property type="term" value="F:protein homodimerization activity"/>
    <property type="evidence" value="ECO:0007669"/>
    <property type="project" value="InterPro"/>
</dbReference>
<feature type="compositionally biased region" description="Acidic residues" evidence="2">
    <location>
        <begin position="1"/>
        <end position="21"/>
    </location>
</feature>
<dbReference type="GO" id="GO:0000774">
    <property type="term" value="F:adenyl-nucleotide exchange factor activity"/>
    <property type="evidence" value="ECO:0007669"/>
    <property type="project" value="InterPro"/>
</dbReference>